<keyword evidence="4 11" id="KW-0378">Hydrolase</keyword>
<dbReference type="GO" id="GO:0005576">
    <property type="term" value="C:extracellular region"/>
    <property type="evidence" value="ECO:0007669"/>
    <property type="project" value="InterPro"/>
</dbReference>
<dbReference type="SUPFAM" id="SSF57180">
    <property type="entry name" value="Cellulose-binding domain"/>
    <property type="match status" value="1"/>
</dbReference>
<evidence type="ECO:0000256" key="7">
    <source>
        <dbReference type="ARBA" id="ARBA00023180"/>
    </source>
</evidence>
<dbReference type="STRING" id="68775.A0A5C3LLZ2"/>
<evidence type="ECO:0000256" key="2">
    <source>
        <dbReference type="ARBA" id="ARBA00006044"/>
    </source>
</evidence>
<dbReference type="SMART" id="SM00236">
    <property type="entry name" value="fCBD"/>
    <property type="match status" value="1"/>
</dbReference>
<keyword evidence="7" id="KW-0325">Glycoprotein</keyword>
<dbReference type="Proteomes" id="UP000308652">
    <property type="component" value="Unassembled WGS sequence"/>
</dbReference>
<gene>
    <name evidence="15" type="ORF">BDQ12DRAFT_765988</name>
</gene>
<evidence type="ECO:0000256" key="9">
    <source>
        <dbReference type="ARBA" id="ARBA00023295"/>
    </source>
</evidence>
<dbReference type="OrthoDB" id="412382at2759"/>
<evidence type="ECO:0000256" key="3">
    <source>
        <dbReference type="ARBA" id="ARBA00022729"/>
    </source>
</evidence>
<dbReference type="AlphaFoldDB" id="A0A5C3LLZ2"/>
<dbReference type="InterPro" id="IPR035971">
    <property type="entry name" value="CBD_sf"/>
</dbReference>
<feature type="signal peptide" evidence="13">
    <location>
        <begin position="1"/>
        <end position="18"/>
    </location>
</feature>
<dbReference type="SUPFAM" id="SSF49899">
    <property type="entry name" value="Concanavalin A-like lectins/glucanases"/>
    <property type="match status" value="1"/>
</dbReference>
<dbReference type="InterPro" id="IPR037019">
    <property type="entry name" value="Glyco_hydro_7_sf"/>
</dbReference>
<keyword evidence="10 11" id="KW-0624">Polysaccharide degradation</keyword>
<dbReference type="EC" id="3.2.1.-" evidence="11"/>
<dbReference type="InterPro" id="IPR013320">
    <property type="entry name" value="ConA-like_dom_sf"/>
</dbReference>
<evidence type="ECO:0000259" key="14">
    <source>
        <dbReference type="PROSITE" id="PS51164"/>
    </source>
</evidence>
<feature type="compositionally biased region" description="Low complexity" evidence="12">
    <location>
        <begin position="460"/>
        <end position="471"/>
    </location>
</feature>
<evidence type="ECO:0000256" key="4">
    <source>
        <dbReference type="ARBA" id="ARBA00022801"/>
    </source>
</evidence>
<evidence type="ECO:0000313" key="15">
    <source>
        <dbReference type="EMBL" id="TFK33732.1"/>
    </source>
</evidence>
<proteinExistence type="inferred from homology"/>
<dbReference type="PROSITE" id="PS00562">
    <property type="entry name" value="CBM1_1"/>
    <property type="match status" value="1"/>
</dbReference>
<keyword evidence="6" id="KW-1015">Disulfide bond</keyword>
<dbReference type="InterPro" id="IPR000254">
    <property type="entry name" value="CBD"/>
</dbReference>
<accession>A0A5C3LLZ2</accession>
<protein>
    <recommendedName>
        <fullName evidence="11">Glucanase</fullName>
        <ecNumber evidence="11">3.2.1.-</ecNumber>
    </recommendedName>
</protein>
<feature type="chain" id="PRO_5022846985" description="Glucanase" evidence="13">
    <location>
        <begin position="19"/>
        <end position="512"/>
    </location>
</feature>
<evidence type="ECO:0000313" key="16">
    <source>
        <dbReference type="Proteomes" id="UP000308652"/>
    </source>
</evidence>
<evidence type="ECO:0000256" key="6">
    <source>
        <dbReference type="ARBA" id="ARBA00023157"/>
    </source>
</evidence>
<dbReference type="InterPro" id="IPR001722">
    <property type="entry name" value="Glyco_hydro_7"/>
</dbReference>
<evidence type="ECO:0000256" key="12">
    <source>
        <dbReference type="SAM" id="MobiDB-lite"/>
    </source>
</evidence>
<evidence type="ECO:0000256" key="5">
    <source>
        <dbReference type="ARBA" id="ARBA00023001"/>
    </source>
</evidence>
<feature type="domain" description="CBM1" evidence="14">
    <location>
        <begin position="476"/>
        <end position="512"/>
    </location>
</feature>
<dbReference type="Pfam" id="PF00734">
    <property type="entry name" value="CBM_1"/>
    <property type="match status" value="1"/>
</dbReference>
<comment type="catalytic activity">
    <reaction evidence="1">
        <text>Hydrolysis of (1-&gt;4)-beta-D-glucosidic linkages in cellulose and cellotetraose, releasing cellobiose from the non-reducing ends of the chains.</text>
        <dbReference type="EC" id="3.2.1.91"/>
    </reaction>
</comment>
<evidence type="ECO:0000256" key="1">
    <source>
        <dbReference type="ARBA" id="ARBA00001641"/>
    </source>
</evidence>
<dbReference type="PANTHER" id="PTHR33753">
    <property type="entry name" value="1,4-BETA-D-GLUCAN CELLOBIOHYDROLASE B"/>
    <property type="match status" value="1"/>
</dbReference>
<evidence type="ECO:0000256" key="8">
    <source>
        <dbReference type="ARBA" id="ARBA00023277"/>
    </source>
</evidence>
<keyword evidence="8" id="KW-0119">Carbohydrate metabolism</keyword>
<feature type="region of interest" description="Disordered" evidence="12">
    <location>
        <begin position="451"/>
        <end position="471"/>
    </location>
</feature>
<dbReference type="GO" id="GO:0030245">
    <property type="term" value="P:cellulose catabolic process"/>
    <property type="evidence" value="ECO:0007669"/>
    <property type="project" value="UniProtKB-KW"/>
</dbReference>
<dbReference type="PANTHER" id="PTHR33753:SF2">
    <property type="entry name" value="GLYCOSIDE HYDROLASE FAMILY 7 PROTEIN"/>
    <property type="match status" value="1"/>
</dbReference>
<keyword evidence="9 11" id="KW-0326">Glycosidase</keyword>
<dbReference type="CDD" id="cd07999">
    <property type="entry name" value="GH7_CBH_EG"/>
    <property type="match status" value="1"/>
</dbReference>
<dbReference type="PRINTS" id="PR00734">
    <property type="entry name" value="GLHYDRLASE7"/>
</dbReference>
<dbReference type="GO" id="GO:0030248">
    <property type="term" value="F:cellulose binding"/>
    <property type="evidence" value="ECO:0007669"/>
    <property type="project" value="InterPro"/>
</dbReference>
<dbReference type="Gene3D" id="2.70.100.10">
    <property type="entry name" value="Glycoside hydrolase, family 7, domain"/>
    <property type="match status" value="1"/>
</dbReference>
<keyword evidence="5 11" id="KW-0136">Cellulose degradation</keyword>
<dbReference type="GO" id="GO:0016162">
    <property type="term" value="F:cellulose 1,4-beta-cellobiosidase activity"/>
    <property type="evidence" value="ECO:0007669"/>
    <property type="project" value="UniProtKB-EC"/>
</dbReference>
<dbReference type="FunFam" id="2.70.100.10:FF:000001">
    <property type="entry name" value="Glucanase"/>
    <property type="match status" value="1"/>
</dbReference>
<evidence type="ECO:0000256" key="11">
    <source>
        <dbReference type="RuleBase" id="RU361164"/>
    </source>
</evidence>
<dbReference type="PROSITE" id="PS51164">
    <property type="entry name" value="CBM1_2"/>
    <property type="match status" value="1"/>
</dbReference>
<keyword evidence="3 13" id="KW-0732">Signal</keyword>
<organism evidence="15 16">
    <name type="scientific">Crucibulum laeve</name>
    <dbReference type="NCBI Taxonomy" id="68775"/>
    <lineage>
        <taxon>Eukaryota</taxon>
        <taxon>Fungi</taxon>
        <taxon>Dikarya</taxon>
        <taxon>Basidiomycota</taxon>
        <taxon>Agaricomycotina</taxon>
        <taxon>Agaricomycetes</taxon>
        <taxon>Agaricomycetidae</taxon>
        <taxon>Agaricales</taxon>
        <taxon>Agaricineae</taxon>
        <taxon>Nidulariaceae</taxon>
        <taxon>Crucibulum</taxon>
    </lineage>
</organism>
<keyword evidence="16" id="KW-1185">Reference proteome</keyword>
<comment type="similarity">
    <text evidence="2 11">Belongs to the glycosyl hydrolase 7 (cellulase C) family.</text>
</comment>
<sequence>MFNKVALISFTFFAVAFGQQVGTSTAEVHPALPWKRCTASGCTTVSAGAVSLDANWRWLHTTSGYTNCYTGNKWDTTLCPDGKTCAQNCAIEGANYASTYGITTSADALTLKFVTQSAGKNIGSRVYLMASDTQYELFKLLNKEFTFDVDVSKLPCGLNGALYFSEMDADGGLSKYATNKAGAKYGTGYCDSQCPRDVKFIKGEANVVGWNPSDNDANAGFGNWGACCNEMDIWEANAISTAYTPHPCTAPGLTRSEGALGRYETVCDPDGCDFNSFRMGDKGFYGKGLTLDTSKKMTIVTQFLTHDNTTTGNLKEIRRIYLQDGKVIQNSKVNVPGMAAYDSITTEYCDAQKTAFGDYDSFKAKGGMQKMSDGLKNGMVLVLSVWDDHAANMLWLDSNYPTDADASKPGVARGTCATTSGKPADVEVSATDASVTFSNIKVGDIGTTFTGSSSGGGGSSSAPTSSSTVSSAAPAATQTKYGQCGGQGWTGPTVCASGSTCTFSNTWYSQCL</sequence>
<evidence type="ECO:0000256" key="10">
    <source>
        <dbReference type="ARBA" id="ARBA00023326"/>
    </source>
</evidence>
<evidence type="ECO:0000256" key="13">
    <source>
        <dbReference type="SAM" id="SignalP"/>
    </source>
</evidence>
<reference evidence="15 16" key="1">
    <citation type="journal article" date="2019" name="Nat. Ecol. Evol.">
        <title>Megaphylogeny resolves global patterns of mushroom evolution.</title>
        <authorList>
            <person name="Varga T."/>
            <person name="Krizsan K."/>
            <person name="Foldi C."/>
            <person name="Dima B."/>
            <person name="Sanchez-Garcia M."/>
            <person name="Sanchez-Ramirez S."/>
            <person name="Szollosi G.J."/>
            <person name="Szarkandi J.G."/>
            <person name="Papp V."/>
            <person name="Albert L."/>
            <person name="Andreopoulos W."/>
            <person name="Angelini C."/>
            <person name="Antonin V."/>
            <person name="Barry K.W."/>
            <person name="Bougher N.L."/>
            <person name="Buchanan P."/>
            <person name="Buyck B."/>
            <person name="Bense V."/>
            <person name="Catcheside P."/>
            <person name="Chovatia M."/>
            <person name="Cooper J."/>
            <person name="Damon W."/>
            <person name="Desjardin D."/>
            <person name="Finy P."/>
            <person name="Geml J."/>
            <person name="Haridas S."/>
            <person name="Hughes K."/>
            <person name="Justo A."/>
            <person name="Karasinski D."/>
            <person name="Kautmanova I."/>
            <person name="Kiss B."/>
            <person name="Kocsube S."/>
            <person name="Kotiranta H."/>
            <person name="LaButti K.M."/>
            <person name="Lechner B.E."/>
            <person name="Liimatainen K."/>
            <person name="Lipzen A."/>
            <person name="Lukacs Z."/>
            <person name="Mihaltcheva S."/>
            <person name="Morgado L.N."/>
            <person name="Niskanen T."/>
            <person name="Noordeloos M.E."/>
            <person name="Ohm R.A."/>
            <person name="Ortiz-Santana B."/>
            <person name="Ovrebo C."/>
            <person name="Racz N."/>
            <person name="Riley R."/>
            <person name="Savchenko A."/>
            <person name="Shiryaev A."/>
            <person name="Soop K."/>
            <person name="Spirin V."/>
            <person name="Szebenyi C."/>
            <person name="Tomsovsky M."/>
            <person name="Tulloss R.E."/>
            <person name="Uehling J."/>
            <person name="Grigoriev I.V."/>
            <person name="Vagvolgyi C."/>
            <person name="Papp T."/>
            <person name="Martin F.M."/>
            <person name="Miettinen O."/>
            <person name="Hibbett D.S."/>
            <person name="Nagy L.G."/>
        </authorList>
    </citation>
    <scope>NUCLEOTIDE SEQUENCE [LARGE SCALE GENOMIC DNA]</scope>
    <source>
        <strain evidence="15 16">CBS 166.37</strain>
    </source>
</reference>
<dbReference type="EMBL" id="ML213642">
    <property type="protein sequence ID" value="TFK33732.1"/>
    <property type="molecule type" value="Genomic_DNA"/>
</dbReference>
<name>A0A5C3LLZ2_9AGAR</name>
<dbReference type="Pfam" id="PF00840">
    <property type="entry name" value="Glyco_hydro_7"/>
    <property type="match status" value="1"/>
</dbReference>